<sequence length="358" mass="41665">MDKELIKALSKYPFIIENDFIDSIELKQNKTCVEKCNEKDCLKLTESNNNLEEYICSKGYNNILSIVGEIKFIINGLIFQDNKSVPNGRKDVRKEWQINRNEVVLFSKKIQEIELYLEKRINETTEKNFSMFHDFKTSMSIFYTCTQDIINNLEGNTFTEKLENSDKSYKDLYNSLDLITSQLGMVDVILNPNSIQFGKKKPINLYKLFDKIKALFEHLSTKKRDVNIKLSSEIRVDDCYCYESIEFIPLILLDNALKYSVSGSDIDIKFEQHYGVLKVIVKNIGPLVNDQNKENIFEKFFRDESGKKFSKEGMGMGLWIANQILEAHNCKLEYHKNPRENGPIGLNIFEFELPISKN</sequence>
<keyword evidence="6" id="KW-0902">Two-component regulatory system</keyword>
<gene>
    <name evidence="8" type="ORF">SAMN05660918_1792</name>
</gene>
<keyword evidence="9" id="KW-1185">Reference proteome</keyword>
<dbReference type="InterPro" id="IPR003594">
    <property type="entry name" value="HATPase_dom"/>
</dbReference>
<evidence type="ECO:0000256" key="3">
    <source>
        <dbReference type="ARBA" id="ARBA00022553"/>
    </source>
</evidence>
<dbReference type="OrthoDB" id="594725at2"/>
<dbReference type="SUPFAM" id="SSF55874">
    <property type="entry name" value="ATPase domain of HSP90 chaperone/DNA topoisomerase II/histidine kinase"/>
    <property type="match status" value="1"/>
</dbReference>
<dbReference type="Gene3D" id="3.30.565.10">
    <property type="entry name" value="Histidine kinase-like ATPase, C-terminal domain"/>
    <property type="match status" value="1"/>
</dbReference>
<dbReference type="SMART" id="SM00387">
    <property type="entry name" value="HATPase_c"/>
    <property type="match status" value="1"/>
</dbReference>
<dbReference type="EC" id="2.7.13.3" evidence="2"/>
<dbReference type="GO" id="GO:0004721">
    <property type="term" value="F:phosphoprotein phosphatase activity"/>
    <property type="evidence" value="ECO:0007669"/>
    <property type="project" value="TreeGrafter"/>
</dbReference>
<dbReference type="RefSeq" id="WP_091311833.1">
    <property type="nucleotide sequence ID" value="NZ_CBCSJU010000004.1"/>
</dbReference>
<comment type="catalytic activity">
    <reaction evidence="1">
        <text>ATP + protein L-histidine = ADP + protein N-phospho-L-histidine.</text>
        <dbReference type="EC" id="2.7.13.3"/>
    </reaction>
</comment>
<dbReference type="InterPro" id="IPR005467">
    <property type="entry name" value="His_kinase_dom"/>
</dbReference>
<evidence type="ECO:0000313" key="9">
    <source>
        <dbReference type="Proteomes" id="UP000199702"/>
    </source>
</evidence>
<keyword evidence="4" id="KW-0808">Transferase</keyword>
<dbReference type="PANTHER" id="PTHR45453">
    <property type="entry name" value="PHOSPHATE REGULON SENSOR PROTEIN PHOR"/>
    <property type="match status" value="1"/>
</dbReference>
<evidence type="ECO:0000256" key="1">
    <source>
        <dbReference type="ARBA" id="ARBA00000085"/>
    </source>
</evidence>
<dbReference type="EMBL" id="FNYA01000004">
    <property type="protein sequence ID" value="SEI87889.1"/>
    <property type="molecule type" value="Genomic_DNA"/>
</dbReference>
<dbReference type="PANTHER" id="PTHR45453:SF1">
    <property type="entry name" value="PHOSPHATE REGULON SENSOR PROTEIN PHOR"/>
    <property type="match status" value="1"/>
</dbReference>
<proteinExistence type="predicted"/>
<dbReference type="InterPro" id="IPR036890">
    <property type="entry name" value="HATPase_C_sf"/>
</dbReference>
<accession>A0A1H6U6B9</accession>
<dbReference type="AlphaFoldDB" id="A0A1H6U6B9"/>
<evidence type="ECO:0000256" key="2">
    <source>
        <dbReference type="ARBA" id="ARBA00012438"/>
    </source>
</evidence>
<evidence type="ECO:0000256" key="5">
    <source>
        <dbReference type="ARBA" id="ARBA00022777"/>
    </source>
</evidence>
<dbReference type="GO" id="GO:0000155">
    <property type="term" value="F:phosphorelay sensor kinase activity"/>
    <property type="evidence" value="ECO:0007669"/>
    <property type="project" value="TreeGrafter"/>
</dbReference>
<dbReference type="Pfam" id="PF02518">
    <property type="entry name" value="HATPase_c"/>
    <property type="match status" value="1"/>
</dbReference>
<feature type="domain" description="Histidine kinase" evidence="7">
    <location>
        <begin position="130"/>
        <end position="357"/>
    </location>
</feature>
<evidence type="ECO:0000313" key="8">
    <source>
        <dbReference type="EMBL" id="SEI87889.1"/>
    </source>
</evidence>
<dbReference type="GO" id="GO:0005886">
    <property type="term" value="C:plasma membrane"/>
    <property type="evidence" value="ECO:0007669"/>
    <property type="project" value="TreeGrafter"/>
</dbReference>
<evidence type="ECO:0000259" key="7">
    <source>
        <dbReference type="PROSITE" id="PS50109"/>
    </source>
</evidence>
<keyword evidence="3" id="KW-0597">Phosphoprotein</keyword>
<dbReference type="STRING" id="402734.SAMN05660918_1792"/>
<evidence type="ECO:0000256" key="4">
    <source>
        <dbReference type="ARBA" id="ARBA00022679"/>
    </source>
</evidence>
<organism evidence="8 9">
    <name type="scientific">Flavobacterium terrigena</name>
    <dbReference type="NCBI Taxonomy" id="402734"/>
    <lineage>
        <taxon>Bacteria</taxon>
        <taxon>Pseudomonadati</taxon>
        <taxon>Bacteroidota</taxon>
        <taxon>Flavobacteriia</taxon>
        <taxon>Flavobacteriales</taxon>
        <taxon>Flavobacteriaceae</taxon>
        <taxon>Flavobacterium</taxon>
    </lineage>
</organism>
<dbReference type="PROSITE" id="PS50109">
    <property type="entry name" value="HIS_KIN"/>
    <property type="match status" value="1"/>
</dbReference>
<keyword evidence="5 8" id="KW-0418">Kinase</keyword>
<protein>
    <recommendedName>
        <fullName evidence="2">histidine kinase</fullName>
        <ecNumber evidence="2">2.7.13.3</ecNumber>
    </recommendedName>
</protein>
<name>A0A1H6U6B9_9FLAO</name>
<dbReference type="InterPro" id="IPR050351">
    <property type="entry name" value="BphY/WalK/GraS-like"/>
</dbReference>
<dbReference type="Proteomes" id="UP000199702">
    <property type="component" value="Unassembled WGS sequence"/>
</dbReference>
<dbReference type="GO" id="GO:0016036">
    <property type="term" value="P:cellular response to phosphate starvation"/>
    <property type="evidence" value="ECO:0007669"/>
    <property type="project" value="TreeGrafter"/>
</dbReference>
<evidence type="ECO:0000256" key="6">
    <source>
        <dbReference type="ARBA" id="ARBA00023012"/>
    </source>
</evidence>
<reference evidence="9" key="1">
    <citation type="submission" date="2016-10" db="EMBL/GenBank/DDBJ databases">
        <authorList>
            <person name="Varghese N."/>
            <person name="Submissions S."/>
        </authorList>
    </citation>
    <scope>NUCLEOTIDE SEQUENCE [LARGE SCALE GENOMIC DNA]</scope>
    <source>
        <strain evidence="9">DSM 17934</strain>
    </source>
</reference>